<dbReference type="Gene3D" id="3.40.50.2300">
    <property type="match status" value="1"/>
</dbReference>
<dbReference type="SMART" id="SM00342">
    <property type="entry name" value="HTH_ARAC"/>
    <property type="match status" value="1"/>
</dbReference>
<keyword evidence="1" id="KW-0805">Transcription regulation</keyword>
<evidence type="ECO:0000256" key="4">
    <source>
        <dbReference type="PROSITE-ProRule" id="PRU00169"/>
    </source>
</evidence>
<dbReference type="InterPro" id="IPR009057">
    <property type="entry name" value="Homeodomain-like_sf"/>
</dbReference>
<dbReference type="EMBL" id="CP027059">
    <property type="protein sequence ID" value="UQZ81163.1"/>
    <property type="molecule type" value="Genomic_DNA"/>
</dbReference>
<keyword evidence="3" id="KW-0804">Transcription</keyword>
<gene>
    <name evidence="8" type="primary">yesS_3</name>
    <name evidence="8" type="ORF">SK3146_00319</name>
</gene>
<dbReference type="SUPFAM" id="SSF46689">
    <property type="entry name" value="Homeodomain-like"/>
    <property type="match status" value="2"/>
</dbReference>
<keyword evidence="5" id="KW-0175">Coiled coil</keyword>
<dbReference type="PROSITE" id="PS01124">
    <property type="entry name" value="HTH_ARAC_FAMILY_2"/>
    <property type="match status" value="1"/>
</dbReference>
<evidence type="ECO:0000313" key="8">
    <source>
        <dbReference type="EMBL" id="UQZ81163.1"/>
    </source>
</evidence>
<proteinExistence type="predicted"/>
<reference evidence="8" key="1">
    <citation type="submission" date="2018-02" db="EMBL/GenBank/DDBJ databases">
        <authorList>
            <person name="Kim S.-K."/>
            <person name="Jung H.-I."/>
            <person name="Lee S.-W."/>
        </authorList>
    </citation>
    <scope>NUCLEOTIDE SEQUENCE</scope>
    <source>
        <strain evidence="8">SK3146</strain>
    </source>
</reference>
<evidence type="ECO:0000256" key="2">
    <source>
        <dbReference type="ARBA" id="ARBA00023125"/>
    </source>
</evidence>
<dbReference type="Gene3D" id="1.10.10.60">
    <property type="entry name" value="Homeodomain-like"/>
    <property type="match status" value="2"/>
</dbReference>
<dbReference type="Proteomes" id="UP001057134">
    <property type="component" value="Chromosome"/>
</dbReference>
<dbReference type="RefSeq" id="WP_249863416.1">
    <property type="nucleotide sequence ID" value="NZ_CP027059.1"/>
</dbReference>
<keyword evidence="2" id="KW-0238">DNA-binding</keyword>
<dbReference type="CDD" id="cd17536">
    <property type="entry name" value="REC_YesN-like"/>
    <property type="match status" value="1"/>
</dbReference>
<feature type="domain" description="Response regulatory" evidence="7">
    <location>
        <begin position="2"/>
        <end position="119"/>
    </location>
</feature>
<sequence length="540" mass="60996">MKVAIVDDEPQIRRWIEQLVHKTELGIEVAGAYGNGKEALDACRSQPVDVIITDIKMPVMDGIELIRRLKEEFPSVRSMIMSSYSEFQYASEALKAGAGNYILKAEVTVGELREALNKLQSELALEKHRNDEVYSLKSALNHHHHTLRSIYLTDLVRGKPSAIHEFEAKMSAFQLRLPRRDLIVMTIRPDDAPDAGLHAKIKDHKLLESAMVNIIDETLVTEAGSGCCFVYEANLLVVLIGSNQTGSRSVREASLQYAHRIISNLSEYLQVSVSVGISPPYGDLSQLGHQFQEACEALKRKTFYEKRAIAWHKEEQAADTGFADKELPAFWKTFTQRIGERQYKQAAEAVEALMGGIQQRKPFTEAEAKALCLQIAFTLHQALRDLKEGAAVYEPELIHQEIAELSTFERLKQWLLLRTAHFIDEAQVRQGSYNKTIREVCAFIKESYAEGISLQQAADKVHLNKTYLSELFKKEMGVSFNDYLTHLRIEKVKELIRSGDSTIGMMAEQVGYPDGSYLTKVFKKATGMTPLEYKQAHAMR</sequence>
<dbReference type="PROSITE" id="PS50110">
    <property type="entry name" value="RESPONSE_REGULATORY"/>
    <property type="match status" value="1"/>
</dbReference>
<evidence type="ECO:0000259" key="7">
    <source>
        <dbReference type="PROSITE" id="PS50110"/>
    </source>
</evidence>
<dbReference type="Pfam" id="PF12833">
    <property type="entry name" value="HTH_18"/>
    <property type="match status" value="1"/>
</dbReference>
<dbReference type="InterPro" id="IPR041522">
    <property type="entry name" value="CdaR_GGDEF"/>
</dbReference>
<organism evidence="8 9">
    <name type="scientific">Paenibacillus konkukensis</name>
    <dbReference type="NCBI Taxonomy" id="2020716"/>
    <lineage>
        <taxon>Bacteria</taxon>
        <taxon>Bacillati</taxon>
        <taxon>Bacillota</taxon>
        <taxon>Bacilli</taxon>
        <taxon>Bacillales</taxon>
        <taxon>Paenibacillaceae</taxon>
        <taxon>Paenibacillus</taxon>
    </lineage>
</organism>
<dbReference type="PANTHER" id="PTHR43280">
    <property type="entry name" value="ARAC-FAMILY TRANSCRIPTIONAL REGULATOR"/>
    <property type="match status" value="1"/>
</dbReference>
<dbReference type="Pfam" id="PF00072">
    <property type="entry name" value="Response_reg"/>
    <property type="match status" value="1"/>
</dbReference>
<dbReference type="InterPro" id="IPR018062">
    <property type="entry name" value="HTH_AraC-typ_CS"/>
</dbReference>
<keyword evidence="9" id="KW-1185">Reference proteome</keyword>
<evidence type="ECO:0000256" key="5">
    <source>
        <dbReference type="SAM" id="Coils"/>
    </source>
</evidence>
<dbReference type="PROSITE" id="PS00041">
    <property type="entry name" value="HTH_ARAC_FAMILY_1"/>
    <property type="match status" value="1"/>
</dbReference>
<dbReference type="SMART" id="SM00448">
    <property type="entry name" value="REC"/>
    <property type="match status" value="1"/>
</dbReference>
<feature type="coiled-coil region" evidence="5">
    <location>
        <begin position="102"/>
        <end position="129"/>
    </location>
</feature>
<protein>
    <submittedName>
        <fullName evidence="8">HTH-type transcriptional regulator YesS</fullName>
    </submittedName>
</protein>
<accession>A0ABY4RI24</accession>
<evidence type="ECO:0000313" key="9">
    <source>
        <dbReference type="Proteomes" id="UP001057134"/>
    </source>
</evidence>
<feature type="modified residue" description="4-aspartylphosphate" evidence="4">
    <location>
        <position position="54"/>
    </location>
</feature>
<evidence type="ECO:0000256" key="1">
    <source>
        <dbReference type="ARBA" id="ARBA00023015"/>
    </source>
</evidence>
<keyword evidence="4" id="KW-0597">Phosphoprotein</keyword>
<evidence type="ECO:0000259" key="6">
    <source>
        <dbReference type="PROSITE" id="PS01124"/>
    </source>
</evidence>
<dbReference type="Pfam" id="PF17853">
    <property type="entry name" value="GGDEF_2"/>
    <property type="match status" value="1"/>
</dbReference>
<name>A0ABY4RI24_9BACL</name>
<dbReference type="InterPro" id="IPR011006">
    <property type="entry name" value="CheY-like_superfamily"/>
</dbReference>
<evidence type="ECO:0000256" key="3">
    <source>
        <dbReference type="ARBA" id="ARBA00023163"/>
    </source>
</evidence>
<dbReference type="SUPFAM" id="SSF52172">
    <property type="entry name" value="CheY-like"/>
    <property type="match status" value="1"/>
</dbReference>
<dbReference type="InterPro" id="IPR001789">
    <property type="entry name" value="Sig_transdc_resp-reg_receiver"/>
</dbReference>
<reference evidence="8" key="2">
    <citation type="journal article" date="2021" name="J Anim Sci Technol">
        <title>Complete genome sequence of Paenibacillus konkukensis sp. nov. SK3146 as a potential probiotic strain.</title>
        <authorList>
            <person name="Jung H.I."/>
            <person name="Park S."/>
            <person name="Niu K.M."/>
            <person name="Lee S.W."/>
            <person name="Kothari D."/>
            <person name="Yi K.J."/>
            <person name="Kim S.K."/>
        </authorList>
    </citation>
    <scope>NUCLEOTIDE SEQUENCE</scope>
    <source>
        <strain evidence="8">SK3146</strain>
    </source>
</reference>
<dbReference type="PANTHER" id="PTHR43280:SF28">
    <property type="entry name" value="HTH-TYPE TRANSCRIPTIONAL ACTIVATOR RHAS"/>
    <property type="match status" value="1"/>
</dbReference>
<dbReference type="InterPro" id="IPR018060">
    <property type="entry name" value="HTH_AraC"/>
</dbReference>
<feature type="domain" description="HTH araC/xylS-type" evidence="6">
    <location>
        <begin position="438"/>
        <end position="536"/>
    </location>
</feature>